<evidence type="ECO:0000256" key="1">
    <source>
        <dbReference type="ARBA" id="ARBA00000142"/>
    </source>
</evidence>
<reference evidence="9 10" key="1">
    <citation type="journal article" date="2020" name="Syst. Appl. Microbiol.">
        <title>Alienimonas chondri sp. nov., a novel planctomycete isolated from the biofilm of the red alga Chondrus crispus.</title>
        <authorList>
            <person name="Vitorino I."/>
            <person name="Albuquerque L."/>
            <person name="Wiegand S."/>
            <person name="Kallscheuer N."/>
            <person name="da Costa M.S."/>
            <person name="Lobo-da-Cunha A."/>
            <person name="Jogler C."/>
            <person name="Lage O.M."/>
        </authorList>
    </citation>
    <scope>NUCLEOTIDE SEQUENCE [LARGE SCALE GENOMIC DNA]</scope>
    <source>
        <strain evidence="9 10">LzC2</strain>
    </source>
</reference>
<dbReference type="PANTHER" id="PTHR23417:SF14">
    <property type="entry name" value="PENTACOTRIPEPTIDE-REPEAT REGION OF PRORP DOMAIN-CONTAINING PROTEIN"/>
    <property type="match status" value="1"/>
</dbReference>
<keyword evidence="7" id="KW-0819">tRNA processing</keyword>
<dbReference type="EC" id="2.1.1.33" evidence="3"/>
<dbReference type="Proteomes" id="UP000609651">
    <property type="component" value="Unassembled WGS sequence"/>
</dbReference>
<dbReference type="RefSeq" id="WP_171182881.1">
    <property type="nucleotide sequence ID" value="NZ_WTPX01000004.1"/>
</dbReference>
<keyword evidence="6" id="KW-0949">S-adenosyl-L-methionine</keyword>
<dbReference type="PROSITE" id="PS51625">
    <property type="entry name" value="SAM_MT_TRMB"/>
    <property type="match status" value="1"/>
</dbReference>
<feature type="region of interest" description="Disordered" evidence="8">
    <location>
        <begin position="1"/>
        <end position="23"/>
    </location>
</feature>
<evidence type="ECO:0000256" key="8">
    <source>
        <dbReference type="SAM" id="MobiDB-lite"/>
    </source>
</evidence>
<dbReference type="InterPro" id="IPR029063">
    <property type="entry name" value="SAM-dependent_MTases_sf"/>
</dbReference>
<evidence type="ECO:0000256" key="7">
    <source>
        <dbReference type="ARBA" id="ARBA00022694"/>
    </source>
</evidence>
<evidence type="ECO:0000256" key="4">
    <source>
        <dbReference type="ARBA" id="ARBA00022603"/>
    </source>
</evidence>
<keyword evidence="5 9" id="KW-0808">Transferase</keyword>
<dbReference type="SUPFAM" id="SSF53335">
    <property type="entry name" value="S-adenosyl-L-methionine-dependent methyltransferases"/>
    <property type="match status" value="1"/>
</dbReference>
<dbReference type="Gene3D" id="3.40.50.150">
    <property type="entry name" value="Vaccinia Virus protein VP39"/>
    <property type="match status" value="1"/>
</dbReference>
<accession>A0ABX1V9K7</accession>
<name>A0ABX1V9K7_9PLAN</name>
<comment type="catalytic activity">
    <reaction evidence="1">
        <text>guanosine(46) in tRNA + S-adenosyl-L-methionine = N(7)-methylguanosine(46) in tRNA + S-adenosyl-L-homocysteine</text>
        <dbReference type="Rhea" id="RHEA:42708"/>
        <dbReference type="Rhea" id="RHEA-COMP:10188"/>
        <dbReference type="Rhea" id="RHEA-COMP:10189"/>
        <dbReference type="ChEBI" id="CHEBI:57856"/>
        <dbReference type="ChEBI" id="CHEBI:59789"/>
        <dbReference type="ChEBI" id="CHEBI:74269"/>
        <dbReference type="ChEBI" id="CHEBI:74480"/>
        <dbReference type="EC" id="2.1.1.33"/>
    </reaction>
</comment>
<feature type="compositionally biased region" description="Basic and acidic residues" evidence="8">
    <location>
        <begin position="13"/>
        <end position="23"/>
    </location>
</feature>
<dbReference type="Pfam" id="PF02390">
    <property type="entry name" value="Methyltransf_4"/>
    <property type="match status" value="1"/>
</dbReference>
<proteinExistence type="predicted"/>
<sequence length="264" mass="28596">MTAAAPTDPAPDPSREPAEAVREDLTPWFRPLFELPDPQERGPLDWASIFPNPGPIELDVGSGRGRFTNEGAAARPGVNLCGIEHDFTAARRGAKRLKRDASPNARVIGGDAVRFLRAFVPAGSLAAVHVLYPDPWWKRRHRKRRLLGETVGGDFLELILKALAPNGRIHVRTDVGEYFEGITALLDAHPRLCRRADPLDETAAAIQAATSSHAGADPLTNYERKAVVGPDRPDFRTDATVHKAVWNVIEGDGETADGGTSPGE</sequence>
<dbReference type="EMBL" id="WTPX01000004">
    <property type="protein sequence ID" value="NNJ24200.1"/>
    <property type="molecule type" value="Genomic_DNA"/>
</dbReference>
<protein>
    <recommendedName>
        <fullName evidence="3">tRNA (guanine(46)-N(7))-methyltransferase</fullName>
        <ecNumber evidence="3">2.1.1.33</ecNumber>
    </recommendedName>
</protein>
<dbReference type="InterPro" id="IPR003358">
    <property type="entry name" value="tRNA_(Gua-N-7)_MeTrfase_Trmb"/>
</dbReference>
<evidence type="ECO:0000256" key="3">
    <source>
        <dbReference type="ARBA" id="ARBA00011977"/>
    </source>
</evidence>
<dbReference type="GO" id="GO:0008176">
    <property type="term" value="F:tRNA (guanine(46)-N7)-methyltransferase activity"/>
    <property type="evidence" value="ECO:0007669"/>
    <property type="project" value="UniProtKB-EC"/>
</dbReference>
<evidence type="ECO:0000256" key="6">
    <source>
        <dbReference type="ARBA" id="ARBA00022691"/>
    </source>
</evidence>
<evidence type="ECO:0000256" key="2">
    <source>
        <dbReference type="ARBA" id="ARBA00003015"/>
    </source>
</evidence>
<dbReference type="PANTHER" id="PTHR23417">
    <property type="entry name" value="3-DEOXY-D-MANNO-OCTULOSONIC-ACID TRANSFERASE/TRNA GUANINE-N 7 - -METHYLTRANSFERASE"/>
    <property type="match status" value="1"/>
</dbReference>
<evidence type="ECO:0000256" key="5">
    <source>
        <dbReference type="ARBA" id="ARBA00022679"/>
    </source>
</evidence>
<evidence type="ECO:0000313" key="10">
    <source>
        <dbReference type="Proteomes" id="UP000609651"/>
    </source>
</evidence>
<comment type="caution">
    <text evidence="9">The sequence shown here is derived from an EMBL/GenBank/DDBJ whole genome shotgun (WGS) entry which is preliminary data.</text>
</comment>
<dbReference type="CDD" id="cd02440">
    <property type="entry name" value="AdoMet_MTases"/>
    <property type="match status" value="1"/>
</dbReference>
<comment type="function">
    <text evidence="2">Catalyzes the formation of N(7)-methylguanine at position 46 (m7G46) in tRNA.</text>
</comment>
<evidence type="ECO:0000313" key="9">
    <source>
        <dbReference type="EMBL" id="NNJ24200.1"/>
    </source>
</evidence>
<keyword evidence="4 9" id="KW-0489">Methyltransferase</keyword>
<gene>
    <name evidence="9" type="primary">trmB</name>
    <name evidence="9" type="ORF">LzC2_02500</name>
</gene>
<organism evidence="9 10">
    <name type="scientific">Alienimonas chondri</name>
    <dbReference type="NCBI Taxonomy" id="2681879"/>
    <lineage>
        <taxon>Bacteria</taxon>
        <taxon>Pseudomonadati</taxon>
        <taxon>Planctomycetota</taxon>
        <taxon>Planctomycetia</taxon>
        <taxon>Planctomycetales</taxon>
        <taxon>Planctomycetaceae</taxon>
        <taxon>Alienimonas</taxon>
    </lineage>
</organism>
<keyword evidence="10" id="KW-1185">Reference proteome</keyword>